<proteinExistence type="inferred from homology"/>
<evidence type="ECO:0000259" key="7">
    <source>
        <dbReference type="Pfam" id="PF00144"/>
    </source>
</evidence>
<dbReference type="GO" id="GO:0004563">
    <property type="term" value="F:beta-N-acetylhexosaminidase activity"/>
    <property type="evidence" value="ECO:0007669"/>
    <property type="project" value="UniProtKB-EC"/>
</dbReference>
<dbReference type="InterPro" id="IPR036881">
    <property type="entry name" value="Glyco_hydro_3_C_sf"/>
</dbReference>
<evidence type="ECO:0000256" key="5">
    <source>
        <dbReference type="ARBA" id="ARBA00023295"/>
    </source>
</evidence>
<dbReference type="InterPro" id="IPR001764">
    <property type="entry name" value="Glyco_hydro_3_N"/>
</dbReference>
<dbReference type="SUPFAM" id="SSF51445">
    <property type="entry name" value="(Trans)glycosidases"/>
    <property type="match status" value="1"/>
</dbReference>
<dbReference type="GO" id="GO:0009254">
    <property type="term" value="P:peptidoglycan turnover"/>
    <property type="evidence" value="ECO:0007669"/>
    <property type="project" value="TreeGrafter"/>
</dbReference>
<feature type="chain" id="PRO_5017580265" description="beta-N-acetylhexosaminidase" evidence="6">
    <location>
        <begin position="20"/>
        <end position="972"/>
    </location>
</feature>
<dbReference type="InterPro" id="IPR017853">
    <property type="entry name" value="GH"/>
</dbReference>
<dbReference type="InterPro" id="IPR050226">
    <property type="entry name" value="NagZ_Beta-hexosaminidase"/>
</dbReference>
<evidence type="ECO:0000256" key="2">
    <source>
        <dbReference type="ARBA" id="ARBA00005336"/>
    </source>
</evidence>
<dbReference type="RefSeq" id="WP_181897240.1">
    <property type="nucleotide sequence ID" value="NZ_QTTQ01000010.1"/>
</dbReference>
<accession>A0A3D9RX96</accession>
<evidence type="ECO:0000313" key="9">
    <source>
        <dbReference type="EMBL" id="REE82224.1"/>
    </source>
</evidence>
<comment type="catalytic activity">
    <reaction evidence="1">
        <text>Hydrolysis of terminal non-reducing N-acetyl-D-hexosamine residues in N-acetyl-beta-D-hexosaminides.</text>
        <dbReference type="EC" id="3.2.1.52"/>
    </reaction>
</comment>
<keyword evidence="5" id="KW-0326">Glycosidase</keyword>
<comment type="caution">
    <text evidence="9">The sequence shown here is derived from an EMBL/GenBank/DDBJ whole genome shotgun (WGS) entry which is preliminary data.</text>
</comment>
<sequence length="972" mass="110063">MIKKNLLLLLLLNVFFLKAQQFDPLKTKDTLAQNKWVDTLINNMTIDEKIGQLFMVQAYSNKDEKHETFIKSLVEKHHIGGLIFMQGTPEKQAALNNKYQSVSKIPLLIGFDGEWGLDMRLKNTYRFPWNMTLGAIKDNSLITAFGVQVGKHCKRLGIHINFAPVVDVNTNPENPIIGNRSFGENRDNVTDKALAFVQGMQSQYVLANAKHFPGHGDTASDSHKLLPVLDFDIERLDSIELYPYKKLFQNNLTSVMVAHLSVKALEPDAELPTSLSEKVITGLLKEKMGFQGLILTDALNMKGAANYAQPGDVDLAAFLAGNDMLLIPENVPVAIAKIKNALSEKVFTEERLNYSVKKILKAKYWAGLNNFQFIELENLNEDLNSIKDELLHRKLVENSITLLKNESLVFPIQNLDKKKIAYVKLGDAENNDFVEMLKNYTNVDEVSANNLDELISKLKRYNLIIIGYHKSNSNPWKSFKFKDNELVWLQEIARTNTVILDVFASPYSLLQIKTFENINGLLLSYQNSKLAQEISAQMIFGALETKGKLPVSIKNVFSEGHGLMSTSLKRLAYSIPEDVGLSSEKLKRIDSIASVVIKDKMAPGLQVLVARKGKVVYNKSFGYHTDEDTVPVKNNDIYDIASMTKILASLPLIMELEEKGTLQLESTLGSLLPKLKNTNKDSLTVKEVLSHYGRLKAWIPFYISTLDSVTKKPSNAYYRDKGSKKFPIEVAKNLYLTKDYKDSIFDRIANAEQRLNIGYKYSDLSFFLFKDFIENYYKKNLDDLTQERFYKTLGANNTGYLPLHKFPKTKIVPTEKDDYYRNQLVQGYVHDMGAAMQGGIGGHAGLFSNANDVAKIMQMYLQKGFYGGKRYFKSKTIDKFNHRYYANDSVRKGIGFDKPQIKEVEKATCGCVSDASFGHSGFTGTFCWADPESEIVYVFLSNRVYPTMENTGLIKYNIRTEIQQFIQDALIE</sequence>
<protein>
    <recommendedName>
        <fullName evidence="3">beta-N-acetylhexosaminidase</fullName>
        <ecNumber evidence="3">3.2.1.52</ecNumber>
    </recommendedName>
</protein>
<evidence type="ECO:0000256" key="1">
    <source>
        <dbReference type="ARBA" id="ARBA00001231"/>
    </source>
</evidence>
<dbReference type="Gene3D" id="3.40.710.10">
    <property type="entry name" value="DD-peptidase/beta-lactamase superfamily"/>
    <property type="match status" value="1"/>
</dbReference>
<dbReference type="PANTHER" id="PTHR30480">
    <property type="entry name" value="BETA-HEXOSAMINIDASE-RELATED"/>
    <property type="match status" value="1"/>
</dbReference>
<feature type="domain" description="Glycoside hydrolase family 3 N-terminal" evidence="8">
    <location>
        <begin position="45"/>
        <end position="361"/>
    </location>
</feature>
<feature type="domain" description="Beta-lactamase-related" evidence="7">
    <location>
        <begin position="597"/>
        <end position="950"/>
    </location>
</feature>
<dbReference type="InterPro" id="IPR012338">
    <property type="entry name" value="Beta-lactam/transpept-like"/>
</dbReference>
<organism evidence="9 10">
    <name type="scientific">Lutibacter oceani</name>
    <dbReference type="NCBI Taxonomy" id="1853311"/>
    <lineage>
        <taxon>Bacteria</taxon>
        <taxon>Pseudomonadati</taxon>
        <taxon>Bacteroidota</taxon>
        <taxon>Flavobacteriia</taxon>
        <taxon>Flavobacteriales</taxon>
        <taxon>Flavobacteriaceae</taxon>
        <taxon>Lutibacter</taxon>
    </lineage>
</organism>
<dbReference type="InterPro" id="IPR036962">
    <property type="entry name" value="Glyco_hydro_3_N_sf"/>
</dbReference>
<evidence type="ECO:0000256" key="3">
    <source>
        <dbReference type="ARBA" id="ARBA00012663"/>
    </source>
</evidence>
<dbReference type="PANTHER" id="PTHR30480:SF13">
    <property type="entry name" value="BETA-HEXOSAMINIDASE"/>
    <property type="match status" value="1"/>
</dbReference>
<evidence type="ECO:0000259" key="8">
    <source>
        <dbReference type="Pfam" id="PF00933"/>
    </source>
</evidence>
<dbReference type="Proteomes" id="UP000256429">
    <property type="component" value="Unassembled WGS sequence"/>
</dbReference>
<evidence type="ECO:0000313" key="10">
    <source>
        <dbReference type="Proteomes" id="UP000256429"/>
    </source>
</evidence>
<dbReference type="InterPro" id="IPR019800">
    <property type="entry name" value="Glyco_hydro_3_AS"/>
</dbReference>
<dbReference type="AlphaFoldDB" id="A0A3D9RX96"/>
<keyword evidence="4 9" id="KW-0378">Hydrolase</keyword>
<keyword evidence="10" id="KW-1185">Reference proteome</keyword>
<evidence type="ECO:0000256" key="6">
    <source>
        <dbReference type="SAM" id="SignalP"/>
    </source>
</evidence>
<comment type="similarity">
    <text evidence="2">Belongs to the glycosyl hydrolase 3 family.</text>
</comment>
<feature type="signal peptide" evidence="6">
    <location>
        <begin position="1"/>
        <end position="19"/>
    </location>
</feature>
<dbReference type="Pfam" id="PF00933">
    <property type="entry name" value="Glyco_hydro_3"/>
    <property type="match status" value="1"/>
</dbReference>
<dbReference type="GO" id="GO:0005975">
    <property type="term" value="P:carbohydrate metabolic process"/>
    <property type="evidence" value="ECO:0007669"/>
    <property type="project" value="InterPro"/>
</dbReference>
<dbReference type="PROSITE" id="PS00775">
    <property type="entry name" value="GLYCOSYL_HYDROL_F3"/>
    <property type="match status" value="1"/>
</dbReference>
<dbReference type="EMBL" id="QTTQ01000010">
    <property type="protein sequence ID" value="REE82224.1"/>
    <property type="molecule type" value="Genomic_DNA"/>
</dbReference>
<dbReference type="InterPro" id="IPR001466">
    <property type="entry name" value="Beta-lactam-related"/>
</dbReference>
<dbReference type="SUPFAM" id="SSF56601">
    <property type="entry name" value="beta-lactamase/transpeptidase-like"/>
    <property type="match status" value="1"/>
</dbReference>
<evidence type="ECO:0000256" key="4">
    <source>
        <dbReference type="ARBA" id="ARBA00022801"/>
    </source>
</evidence>
<dbReference type="Gene3D" id="3.40.50.1700">
    <property type="entry name" value="Glycoside hydrolase family 3 C-terminal domain"/>
    <property type="match status" value="1"/>
</dbReference>
<keyword evidence="6" id="KW-0732">Signal</keyword>
<dbReference type="EC" id="3.2.1.52" evidence="3"/>
<gene>
    <name evidence="9" type="ORF">BX611_1770</name>
</gene>
<dbReference type="Gene3D" id="3.20.20.300">
    <property type="entry name" value="Glycoside hydrolase, family 3, N-terminal domain"/>
    <property type="match status" value="1"/>
</dbReference>
<dbReference type="PRINTS" id="PR00133">
    <property type="entry name" value="GLHYDRLASE3"/>
</dbReference>
<reference evidence="9 10" key="1">
    <citation type="submission" date="2018-08" db="EMBL/GenBank/DDBJ databases">
        <title>Genomic Encyclopedia of Type Strains, Phase III (KMG-III): the genomes of soil and plant-associated and newly described type strains.</title>
        <authorList>
            <person name="Whitman W."/>
        </authorList>
    </citation>
    <scope>NUCLEOTIDE SEQUENCE [LARGE SCALE GENOMIC DNA]</scope>
    <source>
        <strain evidence="9 10">325-5</strain>
    </source>
</reference>
<dbReference type="Pfam" id="PF00144">
    <property type="entry name" value="Beta-lactamase"/>
    <property type="match status" value="1"/>
</dbReference>
<name>A0A3D9RX96_9FLAO</name>